<dbReference type="Gene3D" id="3.30.450.20">
    <property type="entry name" value="PAS domain"/>
    <property type="match status" value="2"/>
</dbReference>
<dbReference type="InterPro" id="IPR036890">
    <property type="entry name" value="HATPase_C_sf"/>
</dbReference>
<sequence>MASPAPLPPAEADPGARLVLAEHLLACESAVACARAVVDWLARRHGAPAACVGPGDVAGASVCLASEGLTGAQQAALARAWDAPGSPLATFRTRPGARWLAADALEGAAMPGGFLAVPLGRPGATAAALLMVGLPGPAVPEDVAWVASSAGPHLARQLASDARAPRRPEPDRLLRRVINAVSDPVLLTDTDGTLLFANARAEGLLVAGPDASPGRMRAVELNQRLFRETLAQGGTSVHRREVPLVDPLEGMDLLFELVTTPVLAPDGPSVVVSVLRNLTDLGRATQALGESYRQLRATEREARSERHRLDRVLDSVADPIILTDPAGGMVMMNDPAERLFSWPQAHGPADAGPGREGAADESTLRRVRTNIALFASFLANLLGPVNAGVSRWKSQLTLDDPATGSPVPMEAMANKVLGDGGELTGIVTVFHDRTEVLERARLLERVKEVSSELEARVQSATAELAEQNEKLRRQAIQLEQASAAKSQFLANMSHEFRTPLNAILGYTNMLLQGVSGEMTPPQRRNLTRIDSNGRHLLEVINEILDITRIEAGRMPLHLSDFGIPELLQEVMAEMDPIIARSKLTVETRLDEGLPGVWSDRQKVKQIVLNLLSNALKFTHEGGVHIAAEYQNATGTVAISVKDTGIGIDVSNQEKIFEDFQQVDSSPTRAYGGTGLGLSICRRLAAMLGGRVSLQSAPGQGSTFTLHFPRRARRT</sequence>
<dbReference type="InterPro" id="IPR003594">
    <property type="entry name" value="HATPase_dom"/>
</dbReference>
<organism evidence="9 10">
    <name type="scientific">Corallococcus exercitus</name>
    <dbReference type="NCBI Taxonomy" id="2316736"/>
    <lineage>
        <taxon>Bacteria</taxon>
        <taxon>Pseudomonadati</taxon>
        <taxon>Myxococcota</taxon>
        <taxon>Myxococcia</taxon>
        <taxon>Myxococcales</taxon>
        <taxon>Cystobacterineae</taxon>
        <taxon>Myxococcaceae</taxon>
        <taxon>Corallococcus</taxon>
    </lineage>
</organism>
<dbReference type="PRINTS" id="PR00344">
    <property type="entry name" value="BCTRLSENSOR"/>
</dbReference>
<dbReference type="PANTHER" id="PTHR43047">
    <property type="entry name" value="TWO-COMPONENT HISTIDINE PROTEIN KINASE"/>
    <property type="match status" value="1"/>
</dbReference>
<evidence type="ECO:0000256" key="6">
    <source>
        <dbReference type="SAM" id="Coils"/>
    </source>
</evidence>
<keyword evidence="5" id="KW-0418">Kinase</keyword>
<dbReference type="SMART" id="SM00387">
    <property type="entry name" value="HATPase_c"/>
    <property type="match status" value="1"/>
</dbReference>
<reference evidence="9 10" key="1">
    <citation type="submission" date="2020-05" db="EMBL/GenBank/DDBJ databases">
        <authorList>
            <person name="Whitworth D."/>
        </authorList>
    </citation>
    <scope>NUCLEOTIDE SEQUENCE [LARGE SCALE GENOMIC DNA]</scope>
    <source>
        <strain evidence="9 10">AB043B</strain>
    </source>
</reference>
<dbReference type="InterPro" id="IPR004358">
    <property type="entry name" value="Sig_transdc_His_kin-like_C"/>
</dbReference>
<accession>A0A7Y4KLC9</accession>
<gene>
    <name evidence="9" type="ORF">HMI49_17940</name>
</gene>
<dbReference type="EC" id="2.7.13.3" evidence="2"/>
<comment type="caution">
    <text evidence="9">The sequence shown here is derived from an EMBL/GenBank/DDBJ whole genome shotgun (WGS) entry which is preliminary data.</text>
</comment>
<evidence type="ECO:0000256" key="2">
    <source>
        <dbReference type="ARBA" id="ARBA00012438"/>
    </source>
</evidence>
<dbReference type="Proteomes" id="UP000563426">
    <property type="component" value="Unassembled WGS sequence"/>
</dbReference>
<dbReference type="InterPro" id="IPR035965">
    <property type="entry name" value="PAS-like_dom_sf"/>
</dbReference>
<dbReference type="CDD" id="cd16922">
    <property type="entry name" value="HATPase_EvgS-ArcB-TorS-like"/>
    <property type="match status" value="1"/>
</dbReference>
<evidence type="ECO:0000256" key="5">
    <source>
        <dbReference type="ARBA" id="ARBA00022777"/>
    </source>
</evidence>
<evidence type="ECO:0000256" key="4">
    <source>
        <dbReference type="ARBA" id="ARBA00022679"/>
    </source>
</evidence>
<feature type="coiled-coil region" evidence="6">
    <location>
        <begin position="443"/>
        <end position="484"/>
    </location>
</feature>
<feature type="domain" description="PAS" evidence="8">
    <location>
        <begin position="170"/>
        <end position="205"/>
    </location>
</feature>
<feature type="domain" description="Histidine kinase" evidence="7">
    <location>
        <begin position="491"/>
        <end position="711"/>
    </location>
</feature>
<dbReference type="RefSeq" id="WP_171435945.1">
    <property type="nucleotide sequence ID" value="NZ_JABFJV010000093.1"/>
</dbReference>
<feature type="domain" description="PAS" evidence="8">
    <location>
        <begin position="305"/>
        <end position="342"/>
    </location>
</feature>
<dbReference type="FunFam" id="3.30.565.10:FF:000010">
    <property type="entry name" value="Sensor histidine kinase RcsC"/>
    <property type="match status" value="1"/>
</dbReference>
<dbReference type="PROSITE" id="PS50109">
    <property type="entry name" value="HIS_KIN"/>
    <property type="match status" value="1"/>
</dbReference>
<keyword evidence="3" id="KW-0597">Phosphoprotein</keyword>
<dbReference type="SUPFAM" id="SSF55785">
    <property type="entry name" value="PYP-like sensor domain (PAS domain)"/>
    <property type="match status" value="2"/>
</dbReference>
<dbReference type="SUPFAM" id="SSF47384">
    <property type="entry name" value="Homodimeric domain of signal transducing histidine kinase"/>
    <property type="match status" value="1"/>
</dbReference>
<dbReference type="SMART" id="SM00091">
    <property type="entry name" value="PAS"/>
    <property type="match status" value="2"/>
</dbReference>
<proteinExistence type="predicted"/>
<protein>
    <recommendedName>
        <fullName evidence="2">histidine kinase</fullName>
        <ecNumber evidence="2">2.7.13.3</ecNumber>
    </recommendedName>
</protein>
<dbReference type="InterPro" id="IPR003661">
    <property type="entry name" value="HisK_dim/P_dom"/>
</dbReference>
<comment type="catalytic activity">
    <reaction evidence="1">
        <text>ATP + protein L-histidine = ADP + protein N-phospho-L-histidine.</text>
        <dbReference type="EC" id="2.7.13.3"/>
    </reaction>
</comment>
<keyword evidence="4" id="KW-0808">Transferase</keyword>
<evidence type="ECO:0000313" key="9">
    <source>
        <dbReference type="EMBL" id="NOK35084.1"/>
    </source>
</evidence>
<keyword evidence="10" id="KW-1185">Reference proteome</keyword>
<dbReference type="SMART" id="SM00388">
    <property type="entry name" value="HisKA"/>
    <property type="match status" value="1"/>
</dbReference>
<dbReference type="PROSITE" id="PS50112">
    <property type="entry name" value="PAS"/>
    <property type="match status" value="2"/>
</dbReference>
<dbReference type="EMBL" id="JABFJV010000093">
    <property type="protein sequence ID" value="NOK35084.1"/>
    <property type="molecule type" value="Genomic_DNA"/>
</dbReference>
<dbReference type="InterPro" id="IPR005467">
    <property type="entry name" value="His_kinase_dom"/>
</dbReference>
<dbReference type="Pfam" id="PF00512">
    <property type="entry name" value="HisKA"/>
    <property type="match status" value="1"/>
</dbReference>
<dbReference type="Pfam" id="PF02518">
    <property type="entry name" value="HATPase_c"/>
    <property type="match status" value="1"/>
</dbReference>
<dbReference type="GO" id="GO:0000155">
    <property type="term" value="F:phosphorelay sensor kinase activity"/>
    <property type="evidence" value="ECO:0007669"/>
    <property type="project" value="InterPro"/>
</dbReference>
<evidence type="ECO:0000313" key="10">
    <source>
        <dbReference type="Proteomes" id="UP000563426"/>
    </source>
</evidence>
<evidence type="ECO:0000256" key="3">
    <source>
        <dbReference type="ARBA" id="ARBA00022553"/>
    </source>
</evidence>
<dbReference type="InterPro" id="IPR000014">
    <property type="entry name" value="PAS"/>
</dbReference>
<dbReference type="Gene3D" id="1.10.287.130">
    <property type="match status" value="1"/>
</dbReference>
<keyword evidence="6" id="KW-0175">Coiled coil</keyword>
<name>A0A7Y4KLC9_9BACT</name>
<dbReference type="AlphaFoldDB" id="A0A7Y4KLC9"/>
<dbReference type="SUPFAM" id="SSF55874">
    <property type="entry name" value="ATPase domain of HSP90 chaperone/DNA topoisomerase II/histidine kinase"/>
    <property type="match status" value="1"/>
</dbReference>
<evidence type="ECO:0000259" key="7">
    <source>
        <dbReference type="PROSITE" id="PS50109"/>
    </source>
</evidence>
<dbReference type="Gene3D" id="3.30.565.10">
    <property type="entry name" value="Histidine kinase-like ATPase, C-terminal domain"/>
    <property type="match status" value="1"/>
</dbReference>
<dbReference type="InterPro" id="IPR036097">
    <property type="entry name" value="HisK_dim/P_sf"/>
</dbReference>
<dbReference type="Pfam" id="PF13188">
    <property type="entry name" value="PAS_8"/>
    <property type="match status" value="2"/>
</dbReference>
<dbReference type="CDD" id="cd00082">
    <property type="entry name" value="HisKA"/>
    <property type="match status" value="1"/>
</dbReference>
<evidence type="ECO:0000256" key="1">
    <source>
        <dbReference type="ARBA" id="ARBA00000085"/>
    </source>
</evidence>
<evidence type="ECO:0000259" key="8">
    <source>
        <dbReference type="PROSITE" id="PS50112"/>
    </source>
</evidence>